<evidence type="ECO:0000259" key="16">
    <source>
        <dbReference type="PROSITE" id="PS50002"/>
    </source>
</evidence>
<accession>A0A8C4PWW8</accession>
<evidence type="ECO:0000256" key="13">
    <source>
        <dbReference type="PROSITE-ProRule" id="PRU00192"/>
    </source>
</evidence>
<dbReference type="InterPro" id="IPR035458">
    <property type="entry name" value="CRK_SH3_C"/>
</dbReference>
<dbReference type="OMA" id="NGMYKAE"/>
<proteinExistence type="inferred from homology"/>
<dbReference type="GO" id="GO:2000145">
    <property type="term" value="P:regulation of cell motility"/>
    <property type="evidence" value="ECO:0007669"/>
    <property type="project" value="UniProtKB-ARBA"/>
</dbReference>
<dbReference type="GO" id="GO:0005737">
    <property type="term" value="C:cytoplasm"/>
    <property type="evidence" value="ECO:0007669"/>
    <property type="project" value="UniProtKB-SubCell"/>
</dbReference>
<evidence type="ECO:0000313" key="17">
    <source>
        <dbReference type="Ensembl" id="ENSEBUP00000001622.1"/>
    </source>
</evidence>
<evidence type="ECO:0000259" key="15">
    <source>
        <dbReference type="PROSITE" id="PS50001"/>
    </source>
</evidence>
<keyword evidence="4 13" id="KW-0728">SH3 domain</keyword>
<dbReference type="GO" id="GO:0010842">
    <property type="term" value="P:retina layer formation"/>
    <property type="evidence" value="ECO:0007669"/>
    <property type="project" value="Ensembl"/>
</dbReference>
<dbReference type="InterPro" id="IPR051184">
    <property type="entry name" value="Tyrosine-phos_adapter"/>
</dbReference>
<dbReference type="SUPFAM" id="SSF50044">
    <property type="entry name" value="SH3-domain"/>
    <property type="match status" value="2"/>
</dbReference>
<name>A0A8C4PWW8_EPTBU</name>
<dbReference type="Gene3D" id="3.30.505.10">
    <property type="entry name" value="SH2 domain"/>
    <property type="match status" value="1"/>
</dbReference>
<evidence type="ECO:0000256" key="4">
    <source>
        <dbReference type="ARBA" id="ARBA00022443"/>
    </source>
</evidence>
<sequence length="307" mass="34623">MAGTFEPTDEESWYFGQISRNETQKLLQGSRHGTFLVRQSTTSPGDYVLSVSENSRVSHYIINWIQQKQLLKIGDQEFKDLSALLEFYKIHYLDTTTLIEPCRKSPELQLQQQPAQASNKTVDDSVVEKVRAKFDFLGKDEEDLPFKRGEILTIIAKPEDQWWSARNKEGRIGMIPVTYVERATTRPLSMNTNNRHSLTSGPPQVPSSVASSDPGPYAQPHHVGVPPLPSLNNGPVYAAVIQKRVPNAYDKTALPLNVGDRVRVTKMNMNGQWEGEINGRHGHFPFTHVSIERDLQDDEANSGRDNL</sequence>
<evidence type="ECO:0000256" key="3">
    <source>
        <dbReference type="ARBA" id="ARBA00009756"/>
    </source>
</evidence>
<dbReference type="GO" id="GO:0030971">
    <property type="term" value="F:receptor tyrosine kinase binding"/>
    <property type="evidence" value="ECO:0007669"/>
    <property type="project" value="TreeGrafter"/>
</dbReference>
<evidence type="ECO:0000256" key="11">
    <source>
        <dbReference type="ARBA" id="ARBA00039213"/>
    </source>
</evidence>
<dbReference type="GO" id="GO:1902531">
    <property type="term" value="P:regulation of intracellular signal transduction"/>
    <property type="evidence" value="ECO:0007669"/>
    <property type="project" value="UniProtKB-ARBA"/>
</dbReference>
<evidence type="ECO:0000313" key="18">
    <source>
        <dbReference type="Proteomes" id="UP000694388"/>
    </source>
</evidence>
<dbReference type="GeneTree" id="ENSGT00820000127055"/>
<reference evidence="17" key="2">
    <citation type="submission" date="2025-09" db="UniProtKB">
        <authorList>
            <consortium name="Ensembl"/>
        </authorList>
    </citation>
    <scope>IDENTIFICATION</scope>
</reference>
<comment type="similarity">
    <text evidence="3">Belongs to the CRK family.</text>
</comment>
<organism evidence="17 18">
    <name type="scientific">Eptatretus burgeri</name>
    <name type="common">Inshore hagfish</name>
    <dbReference type="NCBI Taxonomy" id="7764"/>
    <lineage>
        <taxon>Eukaryota</taxon>
        <taxon>Metazoa</taxon>
        <taxon>Chordata</taxon>
        <taxon>Craniata</taxon>
        <taxon>Vertebrata</taxon>
        <taxon>Cyclostomata</taxon>
        <taxon>Myxini</taxon>
        <taxon>Myxiniformes</taxon>
        <taxon>Myxinidae</taxon>
        <taxon>Eptatretinae</taxon>
        <taxon>Eptatretus</taxon>
    </lineage>
</organism>
<keyword evidence="8" id="KW-0677">Repeat</keyword>
<evidence type="ECO:0000256" key="12">
    <source>
        <dbReference type="PROSITE-ProRule" id="PRU00191"/>
    </source>
</evidence>
<dbReference type="InterPro" id="IPR000980">
    <property type="entry name" value="SH2"/>
</dbReference>
<dbReference type="GO" id="GO:0007520">
    <property type="term" value="P:myoblast fusion"/>
    <property type="evidence" value="ECO:0007669"/>
    <property type="project" value="Ensembl"/>
</dbReference>
<evidence type="ECO:0000256" key="9">
    <source>
        <dbReference type="ARBA" id="ARBA00022999"/>
    </source>
</evidence>
<comment type="subcellular location">
    <subcellularLocation>
        <location evidence="1">Cell membrane</location>
    </subcellularLocation>
    <subcellularLocation>
        <location evidence="2">Cytoplasm</location>
    </subcellularLocation>
</comment>
<dbReference type="AlphaFoldDB" id="A0A8C4PWW8"/>
<dbReference type="Pfam" id="PF00018">
    <property type="entry name" value="SH3_1"/>
    <property type="match status" value="1"/>
</dbReference>
<feature type="compositionally biased region" description="Polar residues" evidence="14">
    <location>
        <begin position="186"/>
        <end position="211"/>
    </location>
</feature>
<dbReference type="Proteomes" id="UP000694388">
    <property type="component" value="Unplaced"/>
</dbReference>
<dbReference type="SUPFAM" id="SSF55550">
    <property type="entry name" value="SH2 domain"/>
    <property type="match status" value="1"/>
</dbReference>
<feature type="domain" description="SH2" evidence="15">
    <location>
        <begin position="13"/>
        <end position="102"/>
    </location>
</feature>
<keyword evidence="6" id="KW-0963">Cytoplasm</keyword>
<evidence type="ECO:0000256" key="7">
    <source>
        <dbReference type="ARBA" id="ARBA00022553"/>
    </source>
</evidence>
<keyword evidence="9 12" id="KW-0727">SH2 domain</keyword>
<dbReference type="CDD" id="cd11758">
    <property type="entry name" value="SH3_CRK_N"/>
    <property type="match status" value="1"/>
</dbReference>
<evidence type="ECO:0000256" key="2">
    <source>
        <dbReference type="ARBA" id="ARBA00004496"/>
    </source>
</evidence>
<dbReference type="InterPro" id="IPR001452">
    <property type="entry name" value="SH3_domain"/>
</dbReference>
<dbReference type="FunFam" id="3.30.505.10:FF:000026">
    <property type="entry name" value="adapter molecule crk isoform X1"/>
    <property type="match status" value="1"/>
</dbReference>
<dbReference type="PRINTS" id="PR00452">
    <property type="entry name" value="SH3DOMAIN"/>
</dbReference>
<dbReference type="FunFam" id="2.30.30.40:FF:000065">
    <property type="entry name" value="adapter molecule crk isoform X1"/>
    <property type="match status" value="1"/>
</dbReference>
<dbReference type="GO" id="GO:0007167">
    <property type="term" value="P:enzyme-linked receptor protein signaling pathway"/>
    <property type="evidence" value="ECO:0007669"/>
    <property type="project" value="TreeGrafter"/>
</dbReference>
<dbReference type="PROSITE" id="PS50001">
    <property type="entry name" value="SH2"/>
    <property type="match status" value="1"/>
</dbReference>
<keyword evidence="18" id="KW-1185">Reference proteome</keyword>
<dbReference type="Ensembl" id="ENSEBUT00000001952.1">
    <property type="protein sequence ID" value="ENSEBUP00000001622.1"/>
    <property type="gene ID" value="ENSEBUG00000001365.1"/>
</dbReference>
<dbReference type="InterPro" id="IPR035457">
    <property type="entry name" value="CRK_SH3_N"/>
</dbReference>
<protein>
    <recommendedName>
        <fullName evidence="11">Adapter molecule crk</fullName>
    </recommendedName>
</protein>
<dbReference type="GO" id="GO:0035591">
    <property type="term" value="F:signaling adaptor activity"/>
    <property type="evidence" value="ECO:0007669"/>
    <property type="project" value="TreeGrafter"/>
</dbReference>
<dbReference type="GO" id="GO:0016477">
    <property type="term" value="P:cell migration"/>
    <property type="evidence" value="ECO:0007669"/>
    <property type="project" value="TreeGrafter"/>
</dbReference>
<feature type="region of interest" description="Disordered" evidence="14">
    <location>
        <begin position="186"/>
        <end position="229"/>
    </location>
</feature>
<dbReference type="CDD" id="cd11759">
    <property type="entry name" value="SH3_CRK_C"/>
    <property type="match status" value="1"/>
</dbReference>
<evidence type="ECO:0000256" key="6">
    <source>
        <dbReference type="ARBA" id="ARBA00022490"/>
    </source>
</evidence>
<evidence type="ECO:0000256" key="5">
    <source>
        <dbReference type="ARBA" id="ARBA00022475"/>
    </source>
</evidence>
<dbReference type="GO" id="GO:0005886">
    <property type="term" value="C:plasma membrane"/>
    <property type="evidence" value="ECO:0007669"/>
    <property type="project" value="UniProtKB-SubCell"/>
</dbReference>
<evidence type="ECO:0000256" key="1">
    <source>
        <dbReference type="ARBA" id="ARBA00004236"/>
    </source>
</evidence>
<dbReference type="SMART" id="SM00326">
    <property type="entry name" value="SH3"/>
    <property type="match status" value="2"/>
</dbReference>
<keyword evidence="5" id="KW-1003">Cell membrane</keyword>
<reference evidence="17" key="1">
    <citation type="submission" date="2025-08" db="UniProtKB">
        <authorList>
            <consortium name="Ensembl"/>
        </authorList>
    </citation>
    <scope>IDENTIFICATION</scope>
</reference>
<dbReference type="CDD" id="cd09926">
    <property type="entry name" value="SH2_CRK_like"/>
    <property type="match status" value="1"/>
</dbReference>
<feature type="domain" description="SH3" evidence="16">
    <location>
        <begin position="125"/>
        <end position="185"/>
    </location>
</feature>
<evidence type="ECO:0000256" key="10">
    <source>
        <dbReference type="ARBA" id="ARBA00023136"/>
    </source>
</evidence>
<evidence type="ECO:0000256" key="14">
    <source>
        <dbReference type="SAM" id="MobiDB-lite"/>
    </source>
</evidence>
<keyword evidence="10" id="KW-0472">Membrane</keyword>
<dbReference type="SMART" id="SM00252">
    <property type="entry name" value="SH2"/>
    <property type="match status" value="1"/>
</dbReference>
<dbReference type="Gene3D" id="2.30.30.40">
    <property type="entry name" value="SH3 Domains"/>
    <property type="match status" value="2"/>
</dbReference>
<dbReference type="PROSITE" id="PS50002">
    <property type="entry name" value="SH3"/>
    <property type="match status" value="2"/>
</dbReference>
<keyword evidence="7" id="KW-0597">Phosphoprotein</keyword>
<dbReference type="InterPro" id="IPR036860">
    <property type="entry name" value="SH2_dom_sf"/>
</dbReference>
<dbReference type="InterPro" id="IPR036028">
    <property type="entry name" value="SH3-like_dom_sf"/>
</dbReference>
<evidence type="ECO:0000256" key="8">
    <source>
        <dbReference type="ARBA" id="ARBA00022737"/>
    </source>
</evidence>
<dbReference type="Pfam" id="PF00017">
    <property type="entry name" value="SH2"/>
    <property type="match status" value="1"/>
</dbReference>
<dbReference type="PANTHER" id="PTHR19969:SF8">
    <property type="entry name" value="ADAPTER MOLECULE CRK"/>
    <property type="match status" value="1"/>
</dbReference>
<dbReference type="PANTHER" id="PTHR19969">
    <property type="entry name" value="SH2-SH3 ADAPTOR PROTEIN-RELATED"/>
    <property type="match status" value="1"/>
</dbReference>
<feature type="domain" description="SH3" evidence="16">
    <location>
        <begin position="233"/>
        <end position="294"/>
    </location>
</feature>
<dbReference type="PRINTS" id="PR00401">
    <property type="entry name" value="SH2DOMAIN"/>
</dbReference>
<dbReference type="Pfam" id="PF07653">
    <property type="entry name" value="SH3_2"/>
    <property type="match status" value="1"/>
</dbReference>